<dbReference type="HOGENOM" id="CLU_127790_0_0_1"/>
<protein>
    <submittedName>
        <fullName evidence="1">Predicted protein</fullName>
    </submittedName>
</protein>
<dbReference type="KEGG" id="lbc:LACBIDRAFT_312661"/>
<organism evidence="2">
    <name type="scientific">Laccaria bicolor (strain S238N-H82 / ATCC MYA-4686)</name>
    <name type="common">Bicoloured deceiver</name>
    <name type="synonym">Laccaria laccata var. bicolor</name>
    <dbReference type="NCBI Taxonomy" id="486041"/>
    <lineage>
        <taxon>Eukaryota</taxon>
        <taxon>Fungi</taxon>
        <taxon>Dikarya</taxon>
        <taxon>Basidiomycota</taxon>
        <taxon>Agaricomycotina</taxon>
        <taxon>Agaricomycetes</taxon>
        <taxon>Agaricomycetidae</taxon>
        <taxon>Agaricales</taxon>
        <taxon>Agaricineae</taxon>
        <taxon>Hydnangiaceae</taxon>
        <taxon>Laccaria</taxon>
    </lineage>
</organism>
<dbReference type="InParanoid" id="B0DWK5"/>
<dbReference type="Proteomes" id="UP000001194">
    <property type="component" value="Unassembled WGS sequence"/>
</dbReference>
<sequence length="138" mass="15131">MPRRNGNGATSQYVQPVCFESLGSHLDFHPTRPNTHALFYWVGGTPVLERVMAPGTSTSSTATTFAGVNHVDAHFHDNLGLLSSSVCFHSSRNFTFFFQSRSTFATGASISYLGVAPHKFLTCPYKVIFHLSQSQCTP</sequence>
<name>B0DWK5_LACBS</name>
<dbReference type="GeneID" id="6083965"/>
<evidence type="ECO:0000313" key="2">
    <source>
        <dbReference type="Proteomes" id="UP000001194"/>
    </source>
</evidence>
<dbReference type="EMBL" id="DS547143">
    <property type="protein sequence ID" value="EDR01062.1"/>
    <property type="molecule type" value="Genomic_DNA"/>
</dbReference>
<dbReference type="RefSeq" id="XP_001888281.1">
    <property type="nucleotide sequence ID" value="XM_001888246.1"/>
</dbReference>
<proteinExistence type="predicted"/>
<accession>B0DWK5</accession>
<gene>
    <name evidence="1" type="ORF">LACBIDRAFT_312661</name>
</gene>
<keyword evidence="2" id="KW-1185">Reference proteome</keyword>
<reference evidence="1 2" key="1">
    <citation type="journal article" date="2008" name="Nature">
        <title>The genome of Laccaria bicolor provides insights into mycorrhizal symbiosis.</title>
        <authorList>
            <person name="Martin F."/>
            <person name="Aerts A."/>
            <person name="Ahren D."/>
            <person name="Brun A."/>
            <person name="Danchin E.G.J."/>
            <person name="Duchaussoy F."/>
            <person name="Gibon J."/>
            <person name="Kohler A."/>
            <person name="Lindquist E."/>
            <person name="Pereda V."/>
            <person name="Salamov A."/>
            <person name="Shapiro H.J."/>
            <person name="Wuyts J."/>
            <person name="Blaudez D."/>
            <person name="Buee M."/>
            <person name="Brokstein P."/>
            <person name="Canbaeck B."/>
            <person name="Cohen D."/>
            <person name="Courty P.E."/>
            <person name="Coutinho P.M."/>
            <person name="Delaruelle C."/>
            <person name="Detter J.C."/>
            <person name="Deveau A."/>
            <person name="DiFazio S."/>
            <person name="Duplessis S."/>
            <person name="Fraissinet-Tachet L."/>
            <person name="Lucic E."/>
            <person name="Frey-Klett P."/>
            <person name="Fourrey C."/>
            <person name="Feussner I."/>
            <person name="Gay G."/>
            <person name="Grimwood J."/>
            <person name="Hoegger P.J."/>
            <person name="Jain P."/>
            <person name="Kilaru S."/>
            <person name="Labbe J."/>
            <person name="Lin Y.C."/>
            <person name="Legue V."/>
            <person name="Le Tacon F."/>
            <person name="Marmeisse R."/>
            <person name="Melayah D."/>
            <person name="Montanini B."/>
            <person name="Muratet M."/>
            <person name="Nehls U."/>
            <person name="Niculita-Hirzel H."/>
            <person name="Oudot-Le Secq M.P."/>
            <person name="Peter M."/>
            <person name="Quesneville H."/>
            <person name="Rajashekar B."/>
            <person name="Reich M."/>
            <person name="Rouhier N."/>
            <person name="Schmutz J."/>
            <person name="Yin T."/>
            <person name="Chalot M."/>
            <person name="Henrissat B."/>
            <person name="Kuees U."/>
            <person name="Lucas S."/>
            <person name="Van de Peer Y."/>
            <person name="Podila G.K."/>
            <person name="Polle A."/>
            <person name="Pukkila P.J."/>
            <person name="Richardson P.M."/>
            <person name="Rouze P."/>
            <person name="Sanders I.R."/>
            <person name="Stajich J.E."/>
            <person name="Tunlid A."/>
            <person name="Tuskan G."/>
            <person name="Grigoriev I.V."/>
        </authorList>
    </citation>
    <scope>NUCLEOTIDE SEQUENCE [LARGE SCALE GENOMIC DNA]</scope>
    <source>
        <strain evidence="2">S238N-H82 / ATCC MYA-4686</strain>
    </source>
</reference>
<evidence type="ECO:0000313" key="1">
    <source>
        <dbReference type="EMBL" id="EDR01062.1"/>
    </source>
</evidence>
<dbReference type="AlphaFoldDB" id="B0DWK5"/>